<feature type="region of interest" description="Disordered" evidence="1">
    <location>
        <begin position="1"/>
        <end position="39"/>
    </location>
</feature>
<keyword evidence="3" id="KW-1185">Reference proteome</keyword>
<feature type="compositionally biased region" description="Polar residues" evidence="1">
    <location>
        <begin position="1"/>
        <end position="10"/>
    </location>
</feature>
<dbReference type="Proteomes" id="UP001150942">
    <property type="component" value="Unassembled WGS sequence"/>
</dbReference>
<reference evidence="2" key="2">
    <citation type="journal article" date="2023" name="IMA Fungus">
        <title>Comparative genomic study of the Penicillium genus elucidates a diverse pangenome and 15 lateral gene transfer events.</title>
        <authorList>
            <person name="Petersen C."/>
            <person name="Sorensen T."/>
            <person name="Nielsen M.R."/>
            <person name="Sondergaard T.E."/>
            <person name="Sorensen J.L."/>
            <person name="Fitzpatrick D.A."/>
            <person name="Frisvad J.C."/>
            <person name="Nielsen K.L."/>
        </authorList>
    </citation>
    <scope>NUCLEOTIDE SEQUENCE</scope>
    <source>
        <strain evidence="2">IBT 20477</strain>
    </source>
</reference>
<evidence type="ECO:0000313" key="3">
    <source>
        <dbReference type="Proteomes" id="UP001150942"/>
    </source>
</evidence>
<reference evidence="2" key="1">
    <citation type="submission" date="2022-11" db="EMBL/GenBank/DDBJ databases">
        <authorList>
            <person name="Petersen C."/>
        </authorList>
    </citation>
    <scope>NUCLEOTIDE SEQUENCE</scope>
    <source>
        <strain evidence="2">IBT 20477</strain>
    </source>
</reference>
<protein>
    <submittedName>
        <fullName evidence="2">Uncharacterized protein</fullName>
    </submittedName>
</protein>
<accession>A0A9W9JI58</accession>
<dbReference type="AlphaFoldDB" id="A0A9W9JI58"/>
<comment type="caution">
    <text evidence="2">The sequence shown here is derived from an EMBL/GenBank/DDBJ whole genome shotgun (WGS) entry which is preliminary data.</text>
</comment>
<name>A0A9W9JI58_9EURO</name>
<evidence type="ECO:0000313" key="2">
    <source>
        <dbReference type="EMBL" id="KAJ5197328.1"/>
    </source>
</evidence>
<gene>
    <name evidence="2" type="ORF">N7449_007807</name>
</gene>
<sequence>MASGNATYQWQELKLTGTDQDEEQWAPPELPEPTSTQQRVRYAEGTESLSSLSELLELFI</sequence>
<organism evidence="2 3">
    <name type="scientific">Penicillium cf. viridicatum</name>
    <dbReference type="NCBI Taxonomy" id="2972119"/>
    <lineage>
        <taxon>Eukaryota</taxon>
        <taxon>Fungi</taxon>
        <taxon>Dikarya</taxon>
        <taxon>Ascomycota</taxon>
        <taxon>Pezizomycotina</taxon>
        <taxon>Eurotiomycetes</taxon>
        <taxon>Eurotiomycetidae</taxon>
        <taxon>Eurotiales</taxon>
        <taxon>Aspergillaceae</taxon>
        <taxon>Penicillium</taxon>
    </lineage>
</organism>
<dbReference type="EMBL" id="JAPQKQ010000005">
    <property type="protein sequence ID" value="KAJ5197328.1"/>
    <property type="molecule type" value="Genomic_DNA"/>
</dbReference>
<proteinExistence type="predicted"/>
<evidence type="ECO:0000256" key="1">
    <source>
        <dbReference type="SAM" id="MobiDB-lite"/>
    </source>
</evidence>